<sequence>MYSVRERSADASSDHLSGTCGLYG</sequence>
<organism evidence="2 3">
    <name type="scientific">Colletotrichum scovillei</name>
    <dbReference type="NCBI Taxonomy" id="1209932"/>
    <lineage>
        <taxon>Eukaryota</taxon>
        <taxon>Fungi</taxon>
        <taxon>Dikarya</taxon>
        <taxon>Ascomycota</taxon>
        <taxon>Pezizomycotina</taxon>
        <taxon>Sordariomycetes</taxon>
        <taxon>Hypocreomycetidae</taxon>
        <taxon>Glomerellales</taxon>
        <taxon>Glomerellaceae</taxon>
        <taxon>Colletotrichum</taxon>
        <taxon>Colletotrichum acutatum species complex</taxon>
    </lineage>
</organism>
<dbReference type="AlphaFoldDB" id="A0A9P7UDY8"/>
<dbReference type="EMBL" id="JAESDN010000006">
    <property type="protein sequence ID" value="KAG7048337.1"/>
    <property type="molecule type" value="Genomic_DNA"/>
</dbReference>
<dbReference type="Proteomes" id="UP000699042">
    <property type="component" value="Unassembled WGS sequence"/>
</dbReference>
<comment type="caution">
    <text evidence="2">The sequence shown here is derived from an EMBL/GenBank/DDBJ whole genome shotgun (WGS) entry which is preliminary data.</text>
</comment>
<feature type="compositionally biased region" description="Basic and acidic residues" evidence="1">
    <location>
        <begin position="1"/>
        <end position="13"/>
    </location>
</feature>
<evidence type="ECO:0000313" key="3">
    <source>
        <dbReference type="Proteomes" id="UP000699042"/>
    </source>
</evidence>
<feature type="region of interest" description="Disordered" evidence="1">
    <location>
        <begin position="1"/>
        <end position="24"/>
    </location>
</feature>
<reference evidence="2" key="1">
    <citation type="submission" date="2021-05" db="EMBL/GenBank/DDBJ databases">
        <title>Comparative genomics of three Colletotrichum scovillei strains and genetic complementation revealed genes involved fungal growth and virulence on chili pepper.</title>
        <authorList>
            <person name="Hsieh D.-K."/>
            <person name="Chuang S.-C."/>
            <person name="Chen C.-Y."/>
            <person name="Chao Y.-T."/>
            <person name="Lu M.-Y.J."/>
            <person name="Lee M.-H."/>
            <person name="Shih M.-C."/>
        </authorList>
    </citation>
    <scope>NUCLEOTIDE SEQUENCE</scope>
    <source>
        <strain evidence="2">Coll-153</strain>
    </source>
</reference>
<evidence type="ECO:0000256" key="1">
    <source>
        <dbReference type="SAM" id="MobiDB-lite"/>
    </source>
</evidence>
<evidence type="ECO:0000313" key="2">
    <source>
        <dbReference type="EMBL" id="KAG7048337.1"/>
    </source>
</evidence>
<gene>
    <name evidence="2" type="ORF">JMJ77_013980</name>
</gene>
<proteinExistence type="predicted"/>
<keyword evidence="3" id="KW-1185">Reference proteome</keyword>
<name>A0A9P7UDY8_9PEZI</name>
<protein>
    <submittedName>
        <fullName evidence="2">Uncharacterized protein</fullName>
    </submittedName>
</protein>
<accession>A0A9P7UDY8</accession>